<evidence type="ECO:0000256" key="1">
    <source>
        <dbReference type="SAM" id="Phobius"/>
    </source>
</evidence>
<dbReference type="EMBL" id="MFQH01000013">
    <property type="protein sequence ID" value="OGH78333.1"/>
    <property type="molecule type" value="Genomic_DNA"/>
</dbReference>
<dbReference type="AlphaFoldDB" id="A0A1F6N3T7"/>
<evidence type="ECO:0000313" key="4">
    <source>
        <dbReference type="Proteomes" id="UP000177040"/>
    </source>
</evidence>
<dbReference type="InterPro" id="IPR043993">
    <property type="entry name" value="T4SS_pilin"/>
</dbReference>
<reference evidence="3 4" key="1">
    <citation type="journal article" date="2016" name="Nat. Commun.">
        <title>Thousands of microbial genomes shed light on interconnected biogeochemical processes in an aquifer system.</title>
        <authorList>
            <person name="Anantharaman K."/>
            <person name="Brown C.T."/>
            <person name="Hug L.A."/>
            <person name="Sharon I."/>
            <person name="Castelle C.J."/>
            <person name="Probst A.J."/>
            <person name="Thomas B.C."/>
            <person name="Singh A."/>
            <person name="Wilkins M.J."/>
            <person name="Karaoz U."/>
            <person name="Brodie E.L."/>
            <person name="Williams K.H."/>
            <person name="Hubbard S.S."/>
            <person name="Banfield J.F."/>
        </authorList>
    </citation>
    <scope>NUCLEOTIDE SEQUENCE [LARGE SCALE GENOMIC DNA]</scope>
</reference>
<dbReference type="Proteomes" id="UP000177040">
    <property type="component" value="Unassembled WGS sequence"/>
</dbReference>
<organism evidence="3 4">
    <name type="scientific">Candidatus Magasanikbacteria bacterium RIFCSPLOWO2_01_FULL_40_15</name>
    <dbReference type="NCBI Taxonomy" id="1798686"/>
    <lineage>
        <taxon>Bacteria</taxon>
        <taxon>Candidatus Magasanikiibacteriota</taxon>
    </lineage>
</organism>
<name>A0A1F6N3T7_9BACT</name>
<keyword evidence="1" id="KW-0472">Membrane</keyword>
<feature type="chain" id="PRO_5009525712" evidence="2">
    <location>
        <begin position="26"/>
        <end position="227"/>
    </location>
</feature>
<sequence>MKKIAKIKMIGFLISLIFIPSFVFAEPTAEVQVTDPESVKLVNPIINPADPSNPAGITDLTLIVGGILKQALGILGSLALLVFIYGGFMWVIAAGNAENVKKGTDAMQWAVIGICIIFSSYAIIDLIFQGIGAGISKTASYEKKPGQVWCRDTVKNLCLAVKKTECAGEIFATLQGCKGKDVAKEGVWCLQEGGGCEPTLKSECKAELSGYTIDICQSISKEQPKTE</sequence>
<accession>A0A1F6N3T7</accession>
<evidence type="ECO:0000256" key="2">
    <source>
        <dbReference type="SAM" id="SignalP"/>
    </source>
</evidence>
<keyword evidence="2" id="KW-0732">Signal</keyword>
<feature type="transmembrane region" description="Helical" evidence="1">
    <location>
        <begin position="106"/>
        <end position="128"/>
    </location>
</feature>
<keyword evidence="1" id="KW-1133">Transmembrane helix</keyword>
<comment type="caution">
    <text evidence="3">The sequence shown here is derived from an EMBL/GenBank/DDBJ whole genome shotgun (WGS) entry which is preliminary data.</text>
</comment>
<proteinExistence type="predicted"/>
<protein>
    <submittedName>
        <fullName evidence="3">Uncharacterized protein</fullName>
    </submittedName>
</protein>
<dbReference type="Pfam" id="PF18895">
    <property type="entry name" value="T4SS_pilin"/>
    <property type="match status" value="1"/>
</dbReference>
<feature type="transmembrane region" description="Helical" evidence="1">
    <location>
        <begin position="71"/>
        <end position="94"/>
    </location>
</feature>
<gene>
    <name evidence="3" type="ORF">A2983_01055</name>
</gene>
<keyword evidence="1" id="KW-0812">Transmembrane</keyword>
<evidence type="ECO:0000313" key="3">
    <source>
        <dbReference type="EMBL" id="OGH78333.1"/>
    </source>
</evidence>
<feature type="signal peptide" evidence="2">
    <location>
        <begin position="1"/>
        <end position="25"/>
    </location>
</feature>